<feature type="transmembrane region" description="Helical" evidence="1">
    <location>
        <begin position="5"/>
        <end position="24"/>
    </location>
</feature>
<evidence type="ECO:0000313" key="2">
    <source>
        <dbReference type="EMBL" id="BCZ44522.1"/>
    </source>
</evidence>
<keyword evidence="1" id="KW-0472">Membrane</keyword>
<dbReference type="RefSeq" id="WP_224036191.1">
    <property type="nucleotide sequence ID" value="NZ_AP024849.1"/>
</dbReference>
<protein>
    <submittedName>
        <fullName evidence="2">Uncharacterized protein</fullName>
    </submittedName>
</protein>
<keyword evidence="1" id="KW-1133">Transmembrane helix</keyword>
<evidence type="ECO:0000256" key="1">
    <source>
        <dbReference type="SAM" id="Phobius"/>
    </source>
</evidence>
<keyword evidence="1" id="KW-0812">Transmembrane</keyword>
<name>A0ABN6IVX4_9CLOT</name>
<gene>
    <name evidence="2" type="ORF">psyc5s11_05890</name>
</gene>
<dbReference type="EMBL" id="AP024849">
    <property type="protein sequence ID" value="BCZ44522.1"/>
    <property type="molecule type" value="Genomic_DNA"/>
</dbReference>
<organism evidence="2 3">
    <name type="scientific">Clostridium gelidum</name>
    <dbReference type="NCBI Taxonomy" id="704125"/>
    <lineage>
        <taxon>Bacteria</taxon>
        <taxon>Bacillati</taxon>
        <taxon>Bacillota</taxon>
        <taxon>Clostridia</taxon>
        <taxon>Eubacteriales</taxon>
        <taxon>Clostridiaceae</taxon>
        <taxon>Clostridium</taxon>
    </lineage>
</organism>
<accession>A0ABN6IVX4</accession>
<reference evidence="3" key="1">
    <citation type="submission" date="2021-07" db="EMBL/GenBank/DDBJ databases">
        <title>Complete genome sequencing of a Clostridium isolate.</title>
        <authorList>
            <person name="Ueki A."/>
            <person name="Tonouchi A."/>
        </authorList>
    </citation>
    <scope>NUCLEOTIDE SEQUENCE [LARGE SCALE GENOMIC DNA]</scope>
    <source>
        <strain evidence="3">C5S11</strain>
    </source>
</reference>
<proteinExistence type="predicted"/>
<dbReference type="Proteomes" id="UP000824633">
    <property type="component" value="Chromosome"/>
</dbReference>
<sequence>MKKKLICLFSVCIVITNIYLIFYWEPQSKCVTQEEVSKEAVSYSQAVYKFDKRKVLERLSSNDKRDLEKIIKKLSAFDLGKIKEYYEDYNDEEGVVSIFTLLRQRLTTGDYKQIHEISSSFLDLERIDQKIKKIGSLY</sequence>
<evidence type="ECO:0000313" key="3">
    <source>
        <dbReference type="Proteomes" id="UP000824633"/>
    </source>
</evidence>
<keyword evidence="3" id="KW-1185">Reference proteome</keyword>